<dbReference type="SMART" id="SM00895">
    <property type="entry name" value="FCD"/>
    <property type="match status" value="1"/>
</dbReference>
<dbReference type="GO" id="GO:0003700">
    <property type="term" value="F:DNA-binding transcription factor activity"/>
    <property type="evidence" value="ECO:0007669"/>
    <property type="project" value="InterPro"/>
</dbReference>
<accession>A0A645C0X2</accession>
<organism evidence="5">
    <name type="scientific">bioreactor metagenome</name>
    <dbReference type="NCBI Taxonomy" id="1076179"/>
    <lineage>
        <taxon>unclassified sequences</taxon>
        <taxon>metagenomes</taxon>
        <taxon>ecological metagenomes</taxon>
    </lineage>
</organism>
<evidence type="ECO:0000313" key="5">
    <source>
        <dbReference type="EMBL" id="MPM71279.1"/>
    </source>
</evidence>
<evidence type="ECO:0000259" key="4">
    <source>
        <dbReference type="PROSITE" id="PS50949"/>
    </source>
</evidence>
<name>A0A645C0X2_9ZZZZ</name>
<dbReference type="SUPFAM" id="SSF48008">
    <property type="entry name" value="GntR ligand-binding domain-like"/>
    <property type="match status" value="1"/>
</dbReference>
<sequence length="245" mass="26532">MSAAQPTPSPSGGLLQREVIEQLGKQIVTGRWPGGTVLRMDELADQLDVSRSVIREAMSALSGNGLVQSRKHRGTVVQDPSLWNAFAPDVIAWRLDDPAQRDEQFRSLVELRTAVEPQAARLAAERIDSDRAAEMIRLAARMVESGSMGKVDEFVEADVVFHRLLLQSSGNPLFASLEQILNEILAGKYRLGLMPIIPDPQASHRHLELATAIASGDAPTAVTACLDIVLQSAEELGNSSPQPRG</sequence>
<dbReference type="InterPro" id="IPR000524">
    <property type="entry name" value="Tscrpt_reg_HTH_GntR"/>
</dbReference>
<dbReference type="Pfam" id="PF00392">
    <property type="entry name" value="GntR"/>
    <property type="match status" value="1"/>
</dbReference>
<evidence type="ECO:0000256" key="3">
    <source>
        <dbReference type="ARBA" id="ARBA00023163"/>
    </source>
</evidence>
<comment type="caution">
    <text evidence="5">The sequence shown here is derived from an EMBL/GenBank/DDBJ whole genome shotgun (WGS) entry which is preliminary data.</text>
</comment>
<dbReference type="AlphaFoldDB" id="A0A645C0X2"/>
<evidence type="ECO:0000256" key="1">
    <source>
        <dbReference type="ARBA" id="ARBA00023015"/>
    </source>
</evidence>
<dbReference type="PANTHER" id="PTHR43537:SF44">
    <property type="entry name" value="GNTR FAMILY REGULATORY PROTEIN"/>
    <property type="match status" value="1"/>
</dbReference>
<dbReference type="PANTHER" id="PTHR43537">
    <property type="entry name" value="TRANSCRIPTIONAL REGULATOR, GNTR FAMILY"/>
    <property type="match status" value="1"/>
</dbReference>
<reference evidence="5" key="1">
    <citation type="submission" date="2019-08" db="EMBL/GenBank/DDBJ databases">
        <authorList>
            <person name="Kucharzyk K."/>
            <person name="Murdoch R.W."/>
            <person name="Higgins S."/>
            <person name="Loffler F."/>
        </authorList>
    </citation>
    <scope>NUCLEOTIDE SEQUENCE</scope>
</reference>
<dbReference type="Gene3D" id="1.10.10.10">
    <property type="entry name" value="Winged helix-like DNA-binding domain superfamily/Winged helix DNA-binding domain"/>
    <property type="match status" value="1"/>
</dbReference>
<gene>
    <name evidence="5" type="primary">nanR_16</name>
    <name evidence="5" type="ORF">SDC9_118243</name>
</gene>
<dbReference type="InterPro" id="IPR008920">
    <property type="entry name" value="TF_FadR/GntR_C"/>
</dbReference>
<keyword evidence="1" id="KW-0805">Transcription regulation</keyword>
<keyword evidence="3" id="KW-0804">Transcription</keyword>
<protein>
    <submittedName>
        <fullName evidence="5">Transcriptional regulator NanR</fullName>
    </submittedName>
</protein>
<proteinExistence type="predicted"/>
<dbReference type="SUPFAM" id="SSF46785">
    <property type="entry name" value="Winged helix' DNA-binding domain"/>
    <property type="match status" value="1"/>
</dbReference>
<dbReference type="Gene3D" id="1.20.120.530">
    <property type="entry name" value="GntR ligand-binding domain-like"/>
    <property type="match status" value="1"/>
</dbReference>
<dbReference type="Pfam" id="PF07729">
    <property type="entry name" value="FCD"/>
    <property type="match status" value="1"/>
</dbReference>
<dbReference type="SMART" id="SM00345">
    <property type="entry name" value="HTH_GNTR"/>
    <property type="match status" value="1"/>
</dbReference>
<dbReference type="InterPro" id="IPR011711">
    <property type="entry name" value="GntR_C"/>
</dbReference>
<dbReference type="EMBL" id="VSSQ01024003">
    <property type="protein sequence ID" value="MPM71279.1"/>
    <property type="molecule type" value="Genomic_DNA"/>
</dbReference>
<evidence type="ECO:0000256" key="2">
    <source>
        <dbReference type="ARBA" id="ARBA00023125"/>
    </source>
</evidence>
<dbReference type="CDD" id="cd07377">
    <property type="entry name" value="WHTH_GntR"/>
    <property type="match status" value="1"/>
</dbReference>
<dbReference type="GO" id="GO:0003677">
    <property type="term" value="F:DNA binding"/>
    <property type="evidence" value="ECO:0007669"/>
    <property type="project" value="UniProtKB-KW"/>
</dbReference>
<dbReference type="PROSITE" id="PS50949">
    <property type="entry name" value="HTH_GNTR"/>
    <property type="match status" value="1"/>
</dbReference>
<dbReference type="InterPro" id="IPR036390">
    <property type="entry name" value="WH_DNA-bd_sf"/>
</dbReference>
<feature type="domain" description="HTH gntR-type" evidence="4">
    <location>
        <begin position="13"/>
        <end position="80"/>
    </location>
</feature>
<keyword evidence="2" id="KW-0238">DNA-binding</keyword>
<dbReference type="InterPro" id="IPR036388">
    <property type="entry name" value="WH-like_DNA-bd_sf"/>
</dbReference>